<organism evidence="2">
    <name type="scientific">marine sediment metagenome</name>
    <dbReference type="NCBI Taxonomy" id="412755"/>
    <lineage>
        <taxon>unclassified sequences</taxon>
        <taxon>metagenomes</taxon>
        <taxon>ecological metagenomes</taxon>
    </lineage>
</organism>
<gene>
    <name evidence="2" type="ORF">LCGC14_2843960</name>
</gene>
<feature type="transmembrane region" description="Helical" evidence="1">
    <location>
        <begin position="16"/>
        <end position="38"/>
    </location>
</feature>
<name>A0A0F8YAJ4_9ZZZZ</name>
<comment type="caution">
    <text evidence="2">The sequence shown here is derived from an EMBL/GenBank/DDBJ whole genome shotgun (WGS) entry which is preliminary data.</text>
</comment>
<keyword evidence="1" id="KW-0472">Membrane</keyword>
<accession>A0A0F8YAJ4</accession>
<keyword evidence="1" id="KW-0812">Transmembrane</keyword>
<evidence type="ECO:0000256" key="1">
    <source>
        <dbReference type="SAM" id="Phobius"/>
    </source>
</evidence>
<dbReference type="EMBL" id="LAZR01054508">
    <property type="protein sequence ID" value="KKK78398.1"/>
    <property type="molecule type" value="Genomic_DNA"/>
</dbReference>
<dbReference type="AlphaFoldDB" id="A0A0F8YAJ4"/>
<protein>
    <submittedName>
        <fullName evidence="2">Uncharacterized protein</fullName>
    </submittedName>
</protein>
<sequence length="54" mass="6305">MEPNTANLIHMILTEIMLPFVTLAVGCVFVWVVVSRLIRLRARAHTIRRRMDNE</sequence>
<evidence type="ECO:0000313" key="2">
    <source>
        <dbReference type="EMBL" id="KKK78398.1"/>
    </source>
</evidence>
<proteinExistence type="predicted"/>
<keyword evidence="1" id="KW-1133">Transmembrane helix</keyword>
<reference evidence="2" key="1">
    <citation type="journal article" date="2015" name="Nature">
        <title>Complex archaea that bridge the gap between prokaryotes and eukaryotes.</title>
        <authorList>
            <person name="Spang A."/>
            <person name="Saw J.H."/>
            <person name="Jorgensen S.L."/>
            <person name="Zaremba-Niedzwiedzka K."/>
            <person name="Martijn J."/>
            <person name="Lind A.E."/>
            <person name="van Eijk R."/>
            <person name="Schleper C."/>
            <person name="Guy L."/>
            <person name="Ettema T.J."/>
        </authorList>
    </citation>
    <scope>NUCLEOTIDE SEQUENCE</scope>
</reference>